<keyword evidence="1" id="KW-0472">Membrane</keyword>
<evidence type="ECO:0000313" key="3">
    <source>
        <dbReference type="Proteomes" id="UP001595704"/>
    </source>
</evidence>
<reference evidence="3" key="1">
    <citation type="journal article" date="2019" name="Int. J. Syst. Evol. Microbiol.">
        <title>The Global Catalogue of Microorganisms (GCM) 10K type strain sequencing project: providing services to taxonomists for standard genome sequencing and annotation.</title>
        <authorList>
            <consortium name="The Broad Institute Genomics Platform"/>
            <consortium name="The Broad Institute Genome Sequencing Center for Infectious Disease"/>
            <person name="Wu L."/>
            <person name="Ma J."/>
        </authorList>
    </citation>
    <scope>NUCLEOTIDE SEQUENCE [LARGE SCALE GENOMIC DNA]</scope>
    <source>
        <strain evidence="3">KCTC 42282</strain>
    </source>
</reference>
<dbReference type="EMBL" id="JBHRYC010000026">
    <property type="protein sequence ID" value="MFC3637058.1"/>
    <property type="molecule type" value="Genomic_DNA"/>
</dbReference>
<dbReference type="PROSITE" id="PS51257">
    <property type="entry name" value="PROKAR_LIPOPROTEIN"/>
    <property type="match status" value="1"/>
</dbReference>
<name>A0ABV7UEP6_9HYPH</name>
<feature type="transmembrane region" description="Helical" evidence="1">
    <location>
        <begin position="7"/>
        <end position="29"/>
    </location>
</feature>
<keyword evidence="3" id="KW-1185">Reference proteome</keyword>
<proteinExistence type="predicted"/>
<protein>
    <submittedName>
        <fullName evidence="2">Uncharacterized protein</fullName>
    </submittedName>
</protein>
<evidence type="ECO:0000313" key="2">
    <source>
        <dbReference type="EMBL" id="MFC3637058.1"/>
    </source>
</evidence>
<dbReference type="RefSeq" id="WP_191318015.1">
    <property type="nucleotide sequence ID" value="NZ_BNCG01000002.1"/>
</dbReference>
<gene>
    <name evidence="2" type="ORF">ACFONL_06625</name>
</gene>
<keyword evidence="1" id="KW-0812">Transmembrane</keyword>
<dbReference type="Proteomes" id="UP001595704">
    <property type="component" value="Unassembled WGS sequence"/>
</dbReference>
<keyword evidence="1" id="KW-1133">Transmembrane helix</keyword>
<sequence>MSTLARLAIIGLATLACLAVLVIGGAGGAASPHQIIAGFAAGLAVPAVLIIANLVQRAGRRRHAPEFRGDQISGDYP</sequence>
<evidence type="ECO:0000256" key="1">
    <source>
        <dbReference type="SAM" id="Phobius"/>
    </source>
</evidence>
<accession>A0ABV7UEP6</accession>
<organism evidence="2 3">
    <name type="scientific">Camelimonas fluminis</name>
    <dbReference type="NCBI Taxonomy" id="1576911"/>
    <lineage>
        <taxon>Bacteria</taxon>
        <taxon>Pseudomonadati</taxon>
        <taxon>Pseudomonadota</taxon>
        <taxon>Alphaproteobacteria</taxon>
        <taxon>Hyphomicrobiales</taxon>
        <taxon>Chelatococcaceae</taxon>
        <taxon>Camelimonas</taxon>
    </lineage>
</organism>
<feature type="transmembrane region" description="Helical" evidence="1">
    <location>
        <begin position="35"/>
        <end position="55"/>
    </location>
</feature>
<comment type="caution">
    <text evidence="2">The sequence shown here is derived from an EMBL/GenBank/DDBJ whole genome shotgun (WGS) entry which is preliminary data.</text>
</comment>